<feature type="transmembrane region" description="Helical" evidence="1">
    <location>
        <begin position="20"/>
        <end position="49"/>
    </location>
</feature>
<evidence type="ECO:0000313" key="3">
    <source>
        <dbReference type="Proteomes" id="UP001203852"/>
    </source>
</evidence>
<feature type="transmembrane region" description="Helical" evidence="1">
    <location>
        <begin position="61"/>
        <end position="80"/>
    </location>
</feature>
<evidence type="ECO:0000313" key="2">
    <source>
        <dbReference type="EMBL" id="KAI1617707.1"/>
    </source>
</evidence>
<dbReference type="AlphaFoldDB" id="A0AAN6IGY7"/>
<keyword evidence="3" id="KW-1185">Reference proteome</keyword>
<evidence type="ECO:0000256" key="1">
    <source>
        <dbReference type="SAM" id="Phobius"/>
    </source>
</evidence>
<dbReference type="Proteomes" id="UP001203852">
    <property type="component" value="Unassembled WGS sequence"/>
</dbReference>
<organism evidence="2 3">
    <name type="scientific">Exophiala viscosa</name>
    <dbReference type="NCBI Taxonomy" id="2486360"/>
    <lineage>
        <taxon>Eukaryota</taxon>
        <taxon>Fungi</taxon>
        <taxon>Dikarya</taxon>
        <taxon>Ascomycota</taxon>
        <taxon>Pezizomycotina</taxon>
        <taxon>Eurotiomycetes</taxon>
        <taxon>Chaetothyriomycetidae</taxon>
        <taxon>Chaetothyriales</taxon>
        <taxon>Herpotrichiellaceae</taxon>
        <taxon>Exophiala</taxon>
    </lineage>
</organism>
<keyword evidence="1" id="KW-0472">Membrane</keyword>
<gene>
    <name evidence="2" type="ORF">EDD36DRAFT_9910</name>
</gene>
<comment type="caution">
    <text evidence="2">The sequence shown here is derived from an EMBL/GenBank/DDBJ whole genome shotgun (WGS) entry which is preliminary data.</text>
</comment>
<feature type="transmembrane region" description="Helical" evidence="1">
    <location>
        <begin position="87"/>
        <end position="107"/>
    </location>
</feature>
<proteinExistence type="predicted"/>
<reference evidence="2" key="1">
    <citation type="journal article" date="2022" name="bioRxiv">
        <title>Deciphering the potential niche of two novel black yeast fungi from a biological soil crust based on their genomes, phenotypes, and melanin regulation.</title>
        <authorList>
            <consortium name="DOE Joint Genome Institute"/>
            <person name="Carr E.C."/>
            <person name="Barton Q."/>
            <person name="Grambo S."/>
            <person name="Sullivan M."/>
            <person name="Renfro C.M."/>
            <person name="Kuo A."/>
            <person name="Pangilinan J."/>
            <person name="Lipzen A."/>
            <person name="Keymanesh K."/>
            <person name="Savage E."/>
            <person name="Barry K."/>
            <person name="Grigoriev I.V."/>
            <person name="Riekhof W.R."/>
            <person name="Harris S.S."/>
        </authorList>
    </citation>
    <scope>NUCLEOTIDE SEQUENCE</scope>
    <source>
        <strain evidence="2">JF 03-4F</strain>
    </source>
</reference>
<keyword evidence="1" id="KW-1133">Transmembrane helix</keyword>
<protein>
    <recommendedName>
        <fullName evidence="4">MARVEL domain-containing protein</fullName>
    </recommendedName>
</protein>
<sequence length="219" mass="24262">MTFRIRTRDLELSQALDEAFLRIFLLGLRICQTVFSLPMIGFAAAFISGLSSEEQGVPSKVTAALAIATVCTIYAGVTLLPIIFEGLIFFTVTAIFDVLFVAAWSSLTSVWNSDGTGTCNAFITKYFDGRPQKSYFMTDCRLVKAMFAFMIINLATFVTSALVAFCLHLIELQHTTSWRSLPLFKQRDKPQHHCACCKHDKFHPSPRSSVSGEALTAPV</sequence>
<evidence type="ECO:0008006" key="4">
    <source>
        <dbReference type="Google" id="ProtNLM"/>
    </source>
</evidence>
<feature type="transmembrane region" description="Helical" evidence="1">
    <location>
        <begin position="145"/>
        <end position="170"/>
    </location>
</feature>
<dbReference type="EMBL" id="MU404350">
    <property type="protein sequence ID" value="KAI1617707.1"/>
    <property type="molecule type" value="Genomic_DNA"/>
</dbReference>
<keyword evidence="1" id="KW-0812">Transmembrane</keyword>
<accession>A0AAN6IGY7</accession>
<name>A0AAN6IGY7_9EURO</name>